<feature type="compositionally biased region" description="Basic and acidic residues" evidence="8">
    <location>
        <begin position="342"/>
        <end position="352"/>
    </location>
</feature>
<dbReference type="PANTHER" id="PTHR10015">
    <property type="entry name" value="HEAT SHOCK TRANSCRIPTION FACTOR"/>
    <property type="match status" value="1"/>
</dbReference>
<evidence type="ECO:0000256" key="3">
    <source>
        <dbReference type="ARBA" id="ARBA00023125"/>
    </source>
</evidence>
<dbReference type="InterPro" id="IPR036388">
    <property type="entry name" value="WH-like_DNA-bd_sf"/>
</dbReference>
<evidence type="ECO:0000256" key="5">
    <source>
        <dbReference type="ARBA" id="ARBA00023242"/>
    </source>
</evidence>
<dbReference type="PRINTS" id="PR00056">
    <property type="entry name" value="HSFDOMAIN"/>
</dbReference>
<evidence type="ECO:0000259" key="9">
    <source>
        <dbReference type="SMART" id="SM00415"/>
    </source>
</evidence>
<keyword evidence="3" id="KW-0238">DNA-binding</keyword>
<evidence type="ECO:0000256" key="7">
    <source>
        <dbReference type="SAM" id="Coils"/>
    </source>
</evidence>
<feature type="domain" description="HSF-type DNA-binding" evidence="9">
    <location>
        <begin position="59"/>
        <end position="163"/>
    </location>
</feature>
<feature type="coiled-coil region" evidence="7">
    <location>
        <begin position="169"/>
        <end position="210"/>
    </location>
</feature>
<proteinExistence type="inferred from homology"/>
<sequence>MDLPLDFDINDMPPPTNGKRPVRFRSAAGQAAGNERKKGSRRSKPKTPEQEFAALERSGAPPFLIKTYQLISTCSDDLAEWSDNGETFTVKNTTQFAKVEIPKYFEHNNFSSFSRQLNFYGFRKVPLKTIRVDQGTSTQGHVRFHNENFRKGKIHLLSKIKRSTRKETNANHAQEIKELQDKVDSLQSIIENMTYDYDLLKQQVEQLMNNGIANNAPAPSPFGGQKTLPASTAAASKYPQPSLAPHPDTAQTFEYSTSNNSNMPPPPGEGQIGERQFTLSDLNFDDVYDPNAVVDDNNAFRPERVSSIQFQSYAAAVSNLPPPALPERMGSLTLADTNSNPKQEKPKAKVFV</sequence>
<evidence type="ECO:0000256" key="2">
    <source>
        <dbReference type="ARBA" id="ARBA00023015"/>
    </source>
</evidence>
<evidence type="ECO:0000256" key="4">
    <source>
        <dbReference type="ARBA" id="ARBA00023163"/>
    </source>
</evidence>
<dbReference type="GO" id="GO:0005634">
    <property type="term" value="C:nucleus"/>
    <property type="evidence" value="ECO:0007669"/>
    <property type="project" value="UniProtKB-SubCell"/>
</dbReference>
<dbReference type="InterPro" id="IPR000232">
    <property type="entry name" value="HSF_DNA-bd"/>
</dbReference>
<keyword evidence="7" id="KW-0175">Coiled coil</keyword>
<comment type="caution">
    <text evidence="10">The sequence shown here is derived from an EMBL/GenBank/DDBJ whole genome shotgun (WGS) entry which is preliminary data.</text>
</comment>
<keyword evidence="11" id="KW-1185">Reference proteome</keyword>
<accession>A0AAD3H6I0</accession>
<dbReference type="GO" id="GO:0003700">
    <property type="term" value="F:DNA-binding transcription factor activity"/>
    <property type="evidence" value="ECO:0007669"/>
    <property type="project" value="InterPro"/>
</dbReference>
<dbReference type="Proteomes" id="UP001054902">
    <property type="component" value="Unassembled WGS sequence"/>
</dbReference>
<feature type="region of interest" description="Disordered" evidence="8">
    <location>
        <begin position="211"/>
        <end position="273"/>
    </location>
</feature>
<keyword evidence="2" id="KW-0805">Transcription regulation</keyword>
<evidence type="ECO:0000313" key="10">
    <source>
        <dbReference type="EMBL" id="GFH52220.1"/>
    </source>
</evidence>
<organism evidence="10 11">
    <name type="scientific">Chaetoceros tenuissimus</name>
    <dbReference type="NCBI Taxonomy" id="426638"/>
    <lineage>
        <taxon>Eukaryota</taxon>
        <taxon>Sar</taxon>
        <taxon>Stramenopiles</taxon>
        <taxon>Ochrophyta</taxon>
        <taxon>Bacillariophyta</taxon>
        <taxon>Coscinodiscophyceae</taxon>
        <taxon>Chaetocerotophycidae</taxon>
        <taxon>Chaetocerotales</taxon>
        <taxon>Chaetocerotaceae</taxon>
        <taxon>Chaetoceros</taxon>
    </lineage>
</organism>
<gene>
    <name evidence="10" type="ORF">CTEN210_08696</name>
</gene>
<evidence type="ECO:0000256" key="1">
    <source>
        <dbReference type="ARBA" id="ARBA00004123"/>
    </source>
</evidence>
<dbReference type="SUPFAM" id="SSF46785">
    <property type="entry name" value="Winged helix' DNA-binding domain"/>
    <property type="match status" value="1"/>
</dbReference>
<keyword evidence="4" id="KW-0804">Transcription</keyword>
<evidence type="ECO:0000313" key="11">
    <source>
        <dbReference type="Proteomes" id="UP001054902"/>
    </source>
</evidence>
<feature type="region of interest" description="Disordered" evidence="8">
    <location>
        <begin position="1"/>
        <end position="52"/>
    </location>
</feature>
<dbReference type="PANTHER" id="PTHR10015:SF206">
    <property type="entry name" value="HSF-TYPE DNA-BINDING DOMAIN-CONTAINING PROTEIN"/>
    <property type="match status" value="1"/>
</dbReference>
<comment type="subcellular location">
    <subcellularLocation>
        <location evidence="1">Nucleus</location>
    </subcellularLocation>
</comment>
<dbReference type="EMBL" id="BLLK01000045">
    <property type="protein sequence ID" value="GFH52220.1"/>
    <property type="molecule type" value="Genomic_DNA"/>
</dbReference>
<dbReference type="SMART" id="SM00415">
    <property type="entry name" value="HSF"/>
    <property type="match status" value="1"/>
</dbReference>
<feature type="region of interest" description="Disordered" evidence="8">
    <location>
        <begin position="327"/>
        <end position="352"/>
    </location>
</feature>
<dbReference type="Gene3D" id="1.10.10.10">
    <property type="entry name" value="Winged helix-like DNA-binding domain superfamily/Winged helix DNA-binding domain"/>
    <property type="match status" value="1"/>
</dbReference>
<comment type="similarity">
    <text evidence="6">Belongs to the HSF family.</text>
</comment>
<dbReference type="FunFam" id="1.10.10.10:FF:000027">
    <property type="entry name" value="Heat shock transcription factor 1"/>
    <property type="match status" value="1"/>
</dbReference>
<dbReference type="Pfam" id="PF00447">
    <property type="entry name" value="HSF_DNA-bind"/>
    <property type="match status" value="1"/>
</dbReference>
<dbReference type="AlphaFoldDB" id="A0AAD3H6I0"/>
<dbReference type="GO" id="GO:0043565">
    <property type="term" value="F:sequence-specific DNA binding"/>
    <property type="evidence" value="ECO:0007669"/>
    <property type="project" value="InterPro"/>
</dbReference>
<protein>
    <recommendedName>
        <fullName evidence="9">HSF-type DNA-binding domain-containing protein</fullName>
    </recommendedName>
</protein>
<dbReference type="InterPro" id="IPR036390">
    <property type="entry name" value="WH_DNA-bd_sf"/>
</dbReference>
<name>A0AAD3H6I0_9STRA</name>
<reference evidence="10 11" key="1">
    <citation type="journal article" date="2021" name="Sci. Rep.">
        <title>The genome of the diatom Chaetoceros tenuissimus carries an ancient integrated fragment of an extant virus.</title>
        <authorList>
            <person name="Hongo Y."/>
            <person name="Kimura K."/>
            <person name="Takaki Y."/>
            <person name="Yoshida Y."/>
            <person name="Baba S."/>
            <person name="Kobayashi G."/>
            <person name="Nagasaki K."/>
            <person name="Hano T."/>
            <person name="Tomaru Y."/>
        </authorList>
    </citation>
    <scope>NUCLEOTIDE SEQUENCE [LARGE SCALE GENOMIC DNA]</scope>
    <source>
        <strain evidence="10 11">NIES-3715</strain>
    </source>
</reference>
<evidence type="ECO:0000256" key="8">
    <source>
        <dbReference type="SAM" id="MobiDB-lite"/>
    </source>
</evidence>
<evidence type="ECO:0000256" key="6">
    <source>
        <dbReference type="RuleBase" id="RU004020"/>
    </source>
</evidence>
<keyword evidence="5" id="KW-0539">Nucleus</keyword>